<name>A0A2V1E0X2_9PLEO</name>
<keyword evidence="5" id="KW-0539">Nucleus</keyword>
<keyword evidence="2" id="KW-0862">Zinc</keyword>
<dbReference type="PANTHER" id="PTHR47660">
    <property type="entry name" value="TRANSCRIPTION FACTOR WITH C2H2 AND ZN(2)-CYS(6) DNA BINDING DOMAIN (EUROFUNG)-RELATED-RELATED"/>
    <property type="match status" value="1"/>
</dbReference>
<evidence type="ECO:0000256" key="1">
    <source>
        <dbReference type="ARBA" id="ARBA00022723"/>
    </source>
</evidence>
<evidence type="ECO:0000256" key="5">
    <source>
        <dbReference type="ARBA" id="ARBA00023242"/>
    </source>
</evidence>
<dbReference type="EMBL" id="KZ805338">
    <property type="protein sequence ID" value="PVI02800.1"/>
    <property type="molecule type" value="Genomic_DNA"/>
</dbReference>
<accession>A0A2V1E0X2</accession>
<feature type="region of interest" description="Disordered" evidence="6">
    <location>
        <begin position="1"/>
        <end position="47"/>
    </location>
</feature>
<feature type="compositionally biased region" description="Polar residues" evidence="6">
    <location>
        <begin position="34"/>
        <end position="46"/>
    </location>
</feature>
<keyword evidence="8" id="KW-1185">Reference proteome</keyword>
<dbReference type="STRING" id="97972.A0A2V1E0X2"/>
<dbReference type="Proteomes" id="UP000244855">
    <property type="component" value="Unassembled WGS sequence"/>
</dbReference>
<evidence type="ECO:0000256" key="6">
    <source>
        <dbReference type="SAM" id="MobiDB-lite"/>
    </source>
</evidence>
<dbReference type="AlphaFoldDB" id="A0A2V1E0X2"/>
<keyword evidence="3" id="KW-0805">Transcription regulation</keyword>
<evidence type="ECO:0008006" key="9">
    <source>
        <dbReference type="Google" id="ProtNLM"/>
    </source>
</evidence>
<sequence>MRVTSNTAADAQRSRLAQKPAEPAGRPRADNQDPHTFSPSHTNDSQLLHIIGSNGNENKLIPTPKNPGKQAIIPITTSQLDLIMSLDTGTYNYGARTGETVSIGTTSFIFLGGSYKSTLVSGDNFATLLSTTISAVVQAQTQITTINPRNIIERSHSPTFDLIDFSAYAESPSHISEPASLVPEPTLNSPVRPFEKYISRGCRQHILSTLRAYPRMMTKSSNLPPFIHRMGCGLYFNEQEAWKAPDSYTTDAFAPLNPLAACIDIARIFCSGSPKSNEFLWRSIDNEQKRISDELPQYSNGEILAAMQASLIYIIMQLISFGPEHFKKNRDWQNLNKRSCLRLRKPEICNISPPHLRSTRPTWEEWIFEETQRRTTVVSFLLALEIGSEPCNVLADPRRITVPGEKALWEANTRSDWEREYSASLAGRSQPPIETMSDLAIAKYSSEETAAVISDGMFGSTITTEEFMDDWYAGLDSLGMAFAAVLARI</sequence>
<evidence type="ECO:0000313" key="7">
    <source>
        <dbReference type="EMBL" id="PVI02800.1"/>
    </source>
</evidence>
<keyword evidence="1" id="KW-0479">Metal-binding</keyword>
<reference evidence="7 8" key="1">
    <citation type="journal article" date="2018" name="Sci. Rep.">
        <title>Comparative genomics provides insights into the lifestyle and reveals functional heterogeneity of dark septate endophytic fungi.</title>
        <authorList>
            <person name="Knapp D.G."/>
            <person name="Nemeth J.B."/>
            <person name="Barry K."/>
            <person name="Hainaut M."/>
            <person name="Henrissat B."/>
            <person name="Johnson J."/>
            <person name="Kuo A."/>
            <person name="Lim J.H.P."/>
            <person name="Lipzen A."/>
            <person name="Nolan M."/>
            <person name="Ohm R.A."/>
            <person name="Tamas L."/>
            <person name="Grigoriev I.V."/>
            <person name="Spatafora J.W."/>
            <person name="Nagy L.G."/>
            <person name="Kovacs G.M."/>
        </authorList>
    </citation>
    <scope>NUCLEOTIDE SEQUENCE [LARGE SCALE GENOMIC DNA]</scope>
    <source>
        <strain evidence="7 8">DSE2036</strain>
    </source>
</reference>
<evidence type="ECO:0000313" key="8">
    <source>
        <dbReference type="Proteomes" id="UP000244855"/>
    </source>
</evidence>
<protein>
    <recommendedName>
        <fullName evidence="9">Transcription factor domain-containing protein</fullName>
    </recommendedName>
</protein>
<dbReference type="GO" id="GO:0046872">
    <property type="term" value="F:metal ion binding"/>
    <property type="evidence" value="ECO:0007669"/>
    <property type="project" value="UniProtKB-KW"/>
</dbReference>
<dbReference type="OrthoDB" id="3798201at2759"/>
<organism evidence="7 8">
    <name type="scientific">Periconia macrospinosa</name>
    <dbReference type="NCBI Taxonomy" id="97972"/>
    <lineage>
        <taxon>Eukaryota</taxon>
        <taxon>Fungi</taxon>
        <taxon>Dikarya</taxon>
        <taxon>Ascomycota</taxon>
        <taxon>Pezizomycotina</taxon>
        <taxon>Dothideomycetes</taxon>
        <taxon>Pleosporomycetidae</taxon>
        <taxon>Pleosporales</taxon>
        <taxon>Massarineae</taxon>
        <taxon>Periconiaceae</taxon>
        <taxon>Periconia</taxon>
    </lineage>
</organism>
<proteinExistence type="predicted"/>
<evidence type="ECO:0000256" key="3">
    <source>
        <dbReference type="ARBA" id="ARBA00023015"/>
    </source>
</evidence>
<dbReference type="PANTHER" id="PTHR47660:SF3">
    <property type="entry name" value="FINGER DOMAIN PROTEIN, PUTATIVE (AFU_ORTHOLOGUE AFUA_4G03310)-RELATED"/>
    <property type="match status" value="1"/>
</dbReference>
<keyword evidence="4" id="KW-0804">Transcription</keyword>
<gene>
    <name evidence="7" type="ORF">DM02DRAFT_670214</name>
</gene>
<evidence type="ECO:0000256" key="4">
    <source>
        <dbReference type="ARBA" id="ARBA00023163"/>
    </source>
</evidence>
<evidence type="ECO:0000256" key="2">
    <source>
        <dbReference type="ARBA" id="ARBA00022833"/>
    </source>
</evidence>